<dbReference type="Proteomes" id="UP000229362">
    <property type="component" value="Unassembled WGS sequence"/>
</dbReference>
<evidence type="ECO:0000313" key="2">
    <source>
        <dbReference type="EMBL" id="PIT86759.1"/>
    </source>
</evidence>
<evidence type="ECO:0000256" key="1">
    <source>
        <dbReference type="SAM" id="MobiDB-lite"/>
    </source>
</evidence>
<organism evidence="2 3">
    <name type="scientific">Candidatus Magasanikbacteria bacterium CG10_big_fil_rev_8_21_14_0_10_43_6</name>
    <dbReference type="NCBI Taxonomy" id="1974650"/>
    <lineage>
        <taxon>Bacteria</taxon>
        <taxon>Candidatus Magasanikiibacteriota</taxon>
    </lineage>
</organism>
<sequence>HLNNIKSFYETIPIQDRPLSWGEIEEQYREEVRHLRNKKYADLKGTPYEYTVTPIELVIPERDDNGDIIMLEGGVPKVHVVHDLFAETERVTVSKKEFDYYYESIHTYQTGLQDLSTMRNQSTVDHHSEKAGHAILMQGLGGEWLYIPSSVEQAKAYALGDVPKTDVSFRATGHPHEYGEYDENTGICVTYNKFLFNIFRGKVLDHYAFGKTRERNFKNAMGMSQTEEPLVDRQNNIFWFGRKVSPNGTVQHTKVYRAMESHYDKDYTEKRGYGLTEYEKGDKIMTDIVGLHFALNPRDWIMAYYSATGFASPEQAMRGGKAAEDDRSGKPTFVFYCKLPPGGATEIGSDHTFQAGAQSQEFGELRINSFSALANYIRWRVTLGEVSQVSNPNEVEVDVIQNIQKNAVKEKKPGERGAVGEEASVERAELFDHTENAKLFGNILGEVFDTQWVSVMDILAGKEGKVTRSVAGEEKVLETEADIVGYLATVIEGKKSLYEGLRDVSKESAPEACVRYYINAMKQVATFKNVLKPNQLRSHIGVAGADAVEFTPPTRADEPPETPPAPPTDKGVPPTT</sequence>
<protein>
    <submittedName>
        <fullName evidence="2">Uncharacterized protein</fullName>
    </submittedName>
</protein>
<reference evidence="3" key="1">
    <citation type="submission" date="2017-09" db="EMBL/GenBank/DDBJ databases">
        <title>Depth-based differentiation of microbial function through sediment-hosted aquifers and enrichment of novel symbionts in the deep terrestrial subsurface.</title>
        <authorList>
            <person name="Probst A.J."/>
            <person name="Ladd B."/>
            <person name="Jarett J.K."/>
            <person name="Geller-Mcgrath D.E."/>
            <person name="Sieber C.M.K."/>
            <person name="Emerson J.B."/>
            <person name="Anantharaman K."/>
            <person name="Thomas B.C."/>
            <person name="Malmstrom R."/>
            <person name="Stieglmeier M."/>
            <person name="Klingl A."/>
            <person name="Woyke T."/>
            <person name="Ryan C.M."/>
            <person name="Banfield J.F."/>
        </authorList>
    </citation>
    <scope>NUCLEOTIDE SEQUENCE [LARGE SCALE GENOMIC DNA]</scope>
</reference>
<gene>
    <name evidence="2" type="ORF">COU33_01300</name>
</gene>
<dbReference type="EMBL" id="PFBZ01000057">
    <property type="protein sequence ID" value="PIT86759.1"/>
    <property type="molecule type" value="Genomic_DNA"/>
</dbReference>
<comment type="caution">
    <text evidence="2">The sequence shown here is derived from an EMBL/GenBank/DDBJ whole genome shotgun (WGS) entry which is preliminary data.</text>
</comment>
<feature type="region of interest" description="Disordered" evidence="1">
    <location>
        <begin position="549"/>
        <end position="576"/>
    </location>
</feature>
<evidence type="ECO:0000313" key="3">
    <source>
        <dbReference type="Proteomes" id="UP000229362"/>
    </source>
</evidence>
<accession>A0A2M6W1S6</accession>
<dbReference type="AlphaFoldDB" id="A0A2M6W1S6"/>
<feature type="non-terminal residue" evidence="2">
    <location>
        <position position="1"/>
    </location>
</feature>
<name>A0A2M6W1S6_9BACT</name>
<proteinExistence type="predicted"/>